<dbReference type="SFLD" id="SFLDG01017">
    <property type="entry name" value="Polyprenyl_Transferase_Like"/>
    <property type="match status" value="1"/>
</dbReference>
<evidence type="ECO:0000256" key="1">
    <source>
        <dbReference type="ARBA" id="ARBA00001946"/>
    </source>
</evidence>
<dbReference type="RefSeq" id="WP_012414444.1">
    <property type="nucleotide sequence ID" value="NC_010644.1"/>
</dbReference>
<comment type="similarity">
    <text evidence="2 7">Belongs to the FPP/GGPP synthase family.</text>
</comment>
<dbReference type="Proteomes" id="UP000001029">
    <property type="component" value="Chromosome"/>
</dbReference>
<keyword evidence="6" id="KW-0414">Isoprene biosynthesis</keyword>
<dbReference type="PROSITE" id="PS00444">
    <property type="entry name" value="POLYPRENYL_SYNTHASE_2"/>
    <property type="match status" value="1"/>
</dbReference>
<dbReference type="GO" id="GO:0004659">
    <property type="term" value="F:prenyltransferase activity"/>
    <property type="evidence" value="ECO:0007669"/>
    <property type="project" value="InterPro"/>
</dbReference>
<dbReference type="GO" id="GO:0046872">
    <property type="term" value="F:metal ion binding"/>
    <property type="evidence" value="ECO:0007669"/>
    <property type="project" value="UniProtKB-KW"/>
</dbReference>
<dbReference type="GO" id="GO:0008299">
    <property type="term" value="P:isoprenoid biosynthetic process"/>
    <property type="evidence" value="ECO:0007669"/>
    <property type="project" value="UniProtKB-KW"/>
</dbReference>
<dbReference type="EMBL" id="CP001055">
    <property type="protein sequence ID" value="ACC97829.1"/>
    <property type="molecule type" value="Genomic_DNA"/>
</dbReference>
<evidence type="ECO:0000313" key="8">
    <source>
        <dbReference type="EMBL" id="ACC97829.1"/>
    </source>
</evidence>
<dbReference type="OrthoDB" id="9805316at2"/>
<keyword evidence="9" id="KW-1185">Reference proteome</keyword>
<organism evidence="8 9">
    <name type="scientific">Elusimicrobium minutum (strain Pei191)</name>
    <dbReference type="NCBI Taxonomy" id="445932"/>
    <lineage>
        <taxon>Bacteria</taxon>
        <taxon>Pseudomonadati</taxon>
        <taxon>Elusimicrobiota</taxon>
        <taxon>Elusimicrobia</taxon>
        <taxon>Elusimicrobiales</taxon>
        <taxon>Elusimicrobiaceae</taxon>
        <taxon>Elusimicrobium</taxon>
    </lineage>
</organism>
<dbReference type="SUPFAM" id="SSF48576">
    <property type="entry name" value="Terpenoid synthases"/>
    <property type="match status" value="1"/>
</dbReference>
<accession>B2KBS5</accession>
<sequence>MNEFEKYLKTKAAFVEKGLSKYILKIANSPEVIKDSMAYSLEAGGKRVRPVLVMAAAEAFGKKAADVMPAACAVEMVHTYSLIHDDLPSMDNDSLRRGKPTNHKVYGEDLALLAGDALLTYAFEVFAQNGDVKSIGHKNTLKALQLFANGVGSEGMVGGQVTDIYAEGLIEGKFKRITAVKKESKALSKKSVKYFLMPAKLKEVSAETVLSYIHANKTGALIRSSIEAGAVLAGASEADRANMRKYGNAMGLAFQIVDDILDVTVSEKKLGKSGSDKENAKLTFVSLYGLEVSRKYAKAVLGEAVNALNKVKAINKKKAAPLYEMADFFLTRSM</sequence>
<dbReference type="InterPro" id="IPR000092">
    <property type="entry name" value="Polyprenyl_synt"/>
</dbReference>
<dbReference type="InterPro" id="IPR033749">
    <property type="entry name" value="Polyprenyl_synt_CS"/>
</dbReference>
<dbReference type="CDD" id="cd00685">
    <property type="entry name" value="Trans_IPPS_HT"/>
    <property type="match status" value="1"/>
</dbReference>
<dbReference type="InterPro" id="IPR008949">
    <property type="entry name" value="Isoprenoid_synthase_dom_sf"/>
</dbReference>
<evidence type="ECO:0000313" key="9">
    <source>
        <dbReference type="Proteomes" id="UP000001029"/>
    </source>
</evidence>
<evidence type="ECO:0000256" key="6">
    <source>
        <dbReference type="ARBA" id="ARBA00023229"/>
    </source>
</evidence>
<dbReference type="AlphaFoldDB" id="B2KBS5"/>
<evidence type="ECO:0000256" key="2">
    <source>
        <dbReference type="ARBA" id="ARBA00006706"/>
    </source>
</evidence>
<keyword evidence="4" id="KW-0479">Metal-binding</keyword>
<dbReference type="PROSITE" id="PS00723">
    <property type="entry name" value="POLYPRENYL_SYNTHASE_1"/>
    <property type="match status" value="1"/>
</dbReference>
<proteinExistence type="inferred from homology"/>
<dbReference type="Gene3D" id="1.10.600.10">
    <property type="entry name" value="Farnesyl Diphosphate Synthase"/>
    <property type="match status" value="1"/>
</dbReference>
<dbReference type="KEGG" id="emi:Emin_0267"/>
<comment type="cofactor">
    <cofactor evidence="1">
        <name>Mg(2+)</name>
        <dbReference type="ChEBI" id="CHEBI:18420"/>
    </cofactor>
</comment>
<keyword evidence="5" id="KW-0460">Magnesium</keyword>
<dbReference type="Pfam" id="PF00348">
    <property type="entry name" value="polyprenyl_synt"/>
    <property type="match status" value="1"/>
</dbReference>
<dbReference type="SFLD" id="SFLDS00005">
    <property type="entry name" value="Isoprenoid_Synthase_Type_I"/>
    <property type="match status" value="1"/>
</dbReference>
<dbReference type="STRING" id="445932.Emin_0267"/>
<evidence type="ECO:0000256" key="3">
    <source>
        <dbReference type="ARBA" id="ARBA00022679"/>
    </source>
</evidence>
<keyword evidence="3 7" id="KW-0808">Transferase</keyword>
<dbReference type="HOGENOM" id="CLU_014015_0_0_0"/>
<reference evidence="8 9" key="1">
    <citation type="journal article" date="2009" name="Appl. Environ. Microbiol.">
        <title>Genomic analysis of 'Elusimicrobium minutum,' the first cultivated representative of the phylum 'Elusimicrobia' (formerly termite group 1).</title>
        <authorList>
            <person name="Herlemann D.P.R."/>
            <person name="Geissinger O."/>
            <person name="Ikeda-Ohtsubo W."/>
            <person name="Kunin V."/>
            <person name="Sun H."/>
            <person name="Lapidus A."/>
            <person name="Hugenholtz P."/>
            <person name="Brune A."/>
        </authorList>
    </citation>
    <scope>NUCLEOTIDE SEQUENCE [LARGE SCALE GENOMIC DNA]</scope>
    <source>
        <strain evidence="8 9">Pei191</strain>
    </source>
</reference>
<name>B2KBS5_ELUMP</name>
<evidence type="ECO:0000256" key="7">
    <source>
        <dbReference type="RuleBase" id="RU004466"/>
    </source>
</evidence>
<dbReference type="PANTHER" id="PTHR43281:SF1">
    <property type="entry name" value="FARNESYL DIPHOSPHATE SYNTHASE"/>
    <property type="match status" value="1"/>
</dbReference>
<protein>
    <submittedName>
        <fullName evidence="8">Geranylgeranyl pyrophosphate synthase</fullName>
    </submittedName>
</protein>
<dbReference type="PANTHER" id="PTHR43281">
    <property type="entry name" value="FARNESYL DIPHOSPHATE SYNTHASE"/>
    <property type="match status" value="1"/>
</dbReference>
<evidence type="ECO:0000256" key="4">
    <source>
        <dbReference type="ARBA" id="ARBA00022723"/>
    </source>
</evidence>
<evidence type="ECO:0000256" key="5">
    <source>
        <dbReference type="ARBA" id="ARBA00022842"/>
    </source>
</evidence>
<gene>
    <name evidence="8" type="ordered locus">Emin_0267</name>
</gene>